<feature type="transmembrane region" description="Helical" evidence="2">
    <location>
        <begin position="95"/>
        <end position="116"/>
    </location>
</feature>
<gene>
    <name evidence="3" type="ORF">MCBMB27_01128</name>
    <name evidence="4" type="ORF">SAMN05192567_10430</name>
</gene>
<keyword evidence="2" id="KW-0472">Membrane</keyword>
<evidence type="ECO:0000313" key="5">
    <source>
        <dbReference type="Proteomes" id="UP000185487"/>
    </source>
</evidence>
<evidence type="ECO:0000256" key="2">
    <source>
        <dbReference type="SAM" id="Phobius"/>
    </source>
</evidence>
<keyword evidence="2" id="KW-0812">Transmembrane</keyword>
<evidence type="ECO:0000313" key="3">
    <source>
        <dbReference type="EMBL" id="APT30419.1"/>
    </source>
</evidence>
<feature type="transmembrane region" description="Helical" evidence="2">
    <location>
        <begin position="58"/>
        <end position="83"/>
    </location>
</feature>
<dbReference type="EMBL" id="FOPK01000004">
    <property type="protein sequence ID" value="SFG48170.1"/>
    <property type="molecule type" value="Genomic_DNA"/>
</dbReference>
<keyword evidence="5" id="KW-1185">Reference proteome</keyword>
<dbReference type="KEGG" id="mphy:MCBMB27_01128"/>
<dbReference type="EMBL" id="CP015367">
    <property type="protein sequence ID" value="APT30419.1"/>
    <property type="molecule type" value="Genomic_DNA"/>
</dbReference>
<accession>A0AAE8HP68</accession>
<dbReference type="AlphaFoldDB" id="A0AAE8HP68"/>
<evidence type="ECO:0000256" key="1">
    <source>
        <dbReference type="SAM" id="MobiDB-lite"/>
    </source>
</evidence>
<sequence length="147" mass="15369">MPATASGPDAMTHGSDPRQTGASSIQSLIGDALRETNELARKEIALFRAEMAGNIRQLIVGLACMVGSAVFAVVALLVLIGAFVKWLATIVGSEWLSALIVGGVLLALALGMALWARSVLSLSTLAPKRTTRQVRQDAQALSERVSG</sequence>
<dbReference type="Pfam" id="PF07332">
    <property type="entry name" value="Phage_holin_3_6"/>
    <property type="match status" value="1"/>
</dbReference>
<keyword evidence="2" id="KW-1133">Transmembrane helix</keyword>
<reference evidence="4 6" key="2">
    <citation type="submission" date="2016-10" db="EMBL/GenBank/DDBJ databases">
        <authorList>
            <person name="Varghese N."/>
            <person name="Submissions S."/>
        </authorList>
    </citation>
    <scope>NUCLEOTIDE SEQUENCE [LARGE SCALE GENOMIC DNA]</scope>
    <source>
        <strain evidence="4 6">CBMB27</strain>
    </source>
</reference>
<evidence type="ECO:0000313" key="4">
    <source>
        <dbReference type="EMBL" id="SFG48170.1"/>
    </source>
</evidence>
<organism evidence="4 6">
    <name type="scientific">Methylobacterium phyllosphaerae</name>
    <dbReference type="NCBI Taxonomy" id="418223"/>
    <lineage>
        <taxon>Bacteria</taxon>
        <taxon>Pseudomonadati</taxon>
        <taxon>Pseudomonadota</taxon>
        <taxon>Alphaproteobacteria</taxon>
        <taxon>Hyphomicrobiales</taxon>
        <taxon>Methylobacteriaceae</taxon>
        <taxon>Methylobacterium</taxon>
    </lineage>
</organism>
<proteinExistence type="predicted"/>
<name>A0AAE8HP68_9HYPH</name>
<protein>
    <submittedName>
        <fullName evidence="4">Holin-X, holin superfamily III</fullName>
    </submittedName>
</protein>
<dbReference type="InterPro" id="IPR009937">
    <property type="entry name" value="Phage_holin_3_6"/>
</dbReference>
<dbReference type="Proteomes" id="UP000185487">
    <property type="component" value="Chromosome"/>
</dbReference>
<evidence type="ECO:0000313" key="6">
    <source>
        <dbReference type="Proteomes" id="UP000199140"/>
    </source>
</evidence>
<feature type="region of interest" description="Disordered" evidence="1">
    <location>
        <begin position="1"/>
        <end position="22"/>
    </location>
</feature>
<reference evidence="3 5" key="1">
    <citation type="submission" date="2016-04" db="EMBL/GenBank/DDBJ databases">
        <title>Complete genome sequencing and analysis of CBMB27, Methylobacterium phyllosphaerae isolated from leaf tissues of rice (Oryza sativa L.).</title>
        <authorList>
            <person name="Lee Y."/>
            <person name="Hwangbo K."/>
            <person name="Chung H."/>
            <person name="Yoo J."/>
            <person name="Kim K.Y."/>
            <person name="Sa T.M."/>
            <person name="Um Y."/>
            <person name="Madhaiyan M."/>
        </authorList>
    </citation>
    <scope>NUCLEOTIDE SEQUENCE [LARGE SCALE GENOMIC DNA]</scope>
    <source>
        <strain evidence="3 5">CBMB27</strain>
    </source>
</reference>
<dbReference type="Proteomes" id="UP000199140">
    <property type="component" value="Unassembled WGS sequence"/>
</dbReference>